<evidence type="ECO:0000256" key="7">
    <source>
        <dbReference type="ARBA" id="ARBA00022833"/>
    </source>
</evidence>
<keyword evidence="4" id="KW-0479">Metal-binding</keyword>
<keyword evidence="7" id="KW-0862">Zinc</keyword>
<dbReference type="InterPro" id="IPR010275">
    <property type="entry name" value="MepK"/>
</dbReference>
<dbReference type="PANTHER" id="PTHR37425">
    <property type="match status" value="1"/>
</dbReference>
<comment type="cofactor">
    <cofactor evidence="1">
        <name>Zn(2+)</name>
        <dbReference type="ChEBI" id="CHEBI:29105"/>
    </cofactor>
</comment>
<dbReference type="eggNOG" id="COG3108">
    <property type="taxonomic scope" value="Bacteria"/>
</dbReference>
<accession>F2IWK0</accession>
<evidence type="ECO:0000256" key="3">
    <source>
        <dbReference type="ARBA" id="ARBA00022670"/>
    </source>
</evidence>
<evidence type="ECO:0000256" key="2">
    <source>
        <dbReference type="ARBA" id="ARBA00004776"/>
    </source>
</evidence>
<dbReference type="Gene3D" id="3.30.1380.10">
    <property type="match status" value="1"/>
</dbReference>
<evidence type="ECO:0000256" key="11">
    <source>
        <dbReference type="ARBA" id="ARBA00093666"/>
    </source>
</evidence>
<keyword evidence="9" id="KW-0961">Cell wall biogenesis/degradation</keyword>
<feature type="region of interest" description="Disordered" evidence="12">
    <location>
        <begin position="207"/>
        <end position="248"/>
    </location>
</feature>
<dbReference type="GO" id="GO:0008237">
    <property type="term" value="F:metallopeptidase activity"/>
    <property type="evidence" value="ECO:0007669"/>
    <property type="project" value="UniProtKB-KW"/>
</dbReference>
<reference evidence="13 14" key="1">
    <citation type="journal article" date="2011" name="J. Bacteriol.">
        <title>Complete genome sequence of Polymorphum gilvum SL003B-26A1T, a crude oil-degrading bacterium from oil-polluted saline soil.</title>
        <authorList>
            <person name="Li S.G."/>
            <person name="Tang Y.Q."/>
            <person name="Nie Y."/>
            <person name="Cai M."/>
            <person name="Wu X.L."/>
        </authorList>
    </citation>
    <scope>NUCLEOTIDE SEQUENCE [LARGE SCALE GENOMIC DNA]</scope>
    <source>
        <strain evidence="14">LMG 25793 / CGMCC 1.9160 / SL003B-26A1</strain>
    </source>
</reference>
<protein>
    <recommendedName>
        <fullName evidence="11">Murein endopeptidase K</fullName>
    </recommendedName>
</protein>
<evidence type="ECO:0000313" key="14">
    <source>
        <dbReference type="Proteomes" id="UP000008130"/>
    </source>
</evidence>
<dbReference type="STRING" id="991905.SL003B_0869"/>
<evidence type="ECO:0000256" key="5">
    <source>
        <dbReference type="ARBA" id="ARBA00022729"/>
    </source>
</evidence>
<evidence type="ECO:0000256" key="12">
    <source>
        <dbReference type="SAM" id="MobiDB-lite"/>
    </source>
</evidence>
<keyword evidence="5" id="KW-0732">Signal</keyword>
<evidence type="ECO:0000256" key="8">
    <source>
        <dbReference type="ARBA" id="ARBA00023049"/>
    </source>
</evidence>
<dbReference type="InterPro" id="IPR009045">
    <property type="entry name" value="Zn_M74/Hedgehog-like"/>
</dbReference>
<evidence type="ECO:0000256" key="10">
    <source>
        <dbReference type="ARBA" id="ARBA00093448"/>
    </source>
</evidence>
<dbReference type="GO" id="GO:0046872">
    <property type="term" value="F:metal ion binding"/>
    <property type="evidence" value="ECO:0007669"/>
    <property type="project" value="UniProtKB-KW"/>
</dbReference>
<evidence type="ECO:0000256" key="9">
    <source>
        <dbReference type="ARBA" id="ARBA00023316"/>
    </source>
</evidence>
<dbReference type="GO" id="GO:0071555">
    <property type="term" value="P:cell wall organization"/>
    <property type="evidence" value="ECO:0007669"/>
    <property type="project" value="UniProtKB-KW"/>
</dbReference>
<dbReference type="RefSeq" id="WP_013651616.1">
    <property type="nucleotide sequence ID" value="NC_015259.1"/>
</dbReference>
<dbReference type="Proteomes" id="UP000008130">
    <property type="component" value="Chromosome"/>
</dbReference>
<sequence length="582" mass="60496">MGALLLAPLLIVPDLSAAHAETRTLKLYNTHTKERVEITFKKNGRYVPSGLRDINRFLRDWRRNEMTTIDPQLLDLVWEVYQEVGGRDYIHVVSSYRSPATNNMLRQRSRGVAQNSQHTRGKAMDFFIPGVDLTTLRATGLRKQVGGVGFYPTSGSPFVHLDTGSVRHWPKMSRAQLAKVFPDGRTVHIPSDGKPMAGYQQALADLKSGRRSSPTVVAAAAPSGTGPRTTGQNLTAGQDGDLVRPAPGRSRNFLAALFSDEEEDNEEAVASARVAAVRPGAPVPPGAVPGNAPGVGQTANASTAGANAPVTVAPPVPVLKAEAAPQPTEDPAPAVSVPALVATALPRTKPQPAAGTLTLASAATAAPNTLDSQRLALESGAAPAAASTPIIASTATVAPADAGRFALPPIKPAALVASTATDPVAAIVAATGGDPDAARKPQIGTSTLAYASATGTPAQPTAQSLLQEKVAAAAARAAEARNKPARPTSVSGQVPPAVIHDPLAGFASLPDKSAPQLISGTATTRNGTFSMLSHPNQRALNTFLAPGNRFLSKGFDRLPYDDLRTDRFAGAAVVVLPVMFTR</sequence>
<dbReference type="GO" id="GO:0006508">
    <property type="term" value="P:proteolysis"/>
    <property type="evidence" value="ECO:0007669"/>
    <property type="project" value="UniProtKB-KW"/>
</dbReference>
<comment type="pathway">
    <text evidence="2">Cell wall biogenesis; cell wall polysaccharide biosynthesis.</text>
</comment>
<dbReference type="PATRIC" id="fig|991905.3.peg.883"/>
<evidence type="ECO:0000313" key="13">
    <source>
        <dbReference type="EMBL" id="ADZ69299.1"/>
    </source>
</evidence>
<dbReference type="CDD" id="cd14844">
    <property type="entry name" value="Zn-DD-carboxypeptidase_like"/>
    <property type="match status" value="1"/>
</dbReference>
<dbReference type="HOGENOM" id="CLU_029918_0_0_5"/>
<evidence type="ECO:0000256" key="6">
    <source>
        <dbReference type="ARBA" id="ARBA00022801"/>
    </source>
</evidence>
<evidence type="ECO:0000256" key="1">
    <source>
        <dbReference type="ARBA" id="ARBA00001947"/>
    </source>
</evidence>
<dbReference type="SUPFAM" id="SSF55166">
    <property type="entry name" value="Hedgehog/DD-peptidase"/>
    <property type="match status" value="1"/>
</dbReference>
<comment type="similarity">
    <text evidence="10">Belongs to the peptidase M15 family.</text>
</comment>
<keyword evidence="3" id="KW-0645">Protease</keyword>
<dbReference type="PANTHER" id="PTHR37425:SF1">
    <property type="entry name" value="OUTER MEMBRANE PROTEIN"/>
    <property type="match status" value="1"/>
</dbReference>
<keyword evidence="8" id="KW-0482">Metalloprotease</keyword>
<name>F2IWK0_POLGS</name>
<feature type="region of interest" description="Disordered" evidence="12">
    <location>
        <begin position="477"/>
        <end position="496"/>
    </location>
</feature>
<dbReference type="EMBL" id="CP002568">
    <property type="protein sequence ID" value="ADZ69299.1"/>
    <property type="molecule type" value="Genomic_DNA"/>
</dbReference>
<proteinExistence type="inferred from homology"/>
<dbReference type="AlphaFoldDB" id="F2IWK0"/>
<feature type="compositionally biased region" description="Low complexity" evidence="12">
    <location>
        <begin position="212"/>
        <end position="227"/>
    </location>
</feature>
<dbReference type="KEGG" id="pgv:SL003B_0869"/>
<keyword evidence="14" id="KW-1185">Reference proteome</keyword>
<evidence type="ECO:0000256" key="4">
    <source>
        <dbReference type="ARBA" id="ARBA00022723"/>
    </source>
</evidence>
<dbReference type="Pfam" id="PF05951">
    <property type="entry name" value="Peptidase_M15_2"/>
    <property type="match status" value="1"/>
</dbReference>
<gene>
    <name evidence="13" type="ordered locus">SL003B_0869</name>
</gene>
<keyword evidence="6" id="KW-0378">Hydrolase</keyword>
<organism evidence="13 14">
    <name type="scientific">Polymorphum gilvum (strain LMG 25793 / CGMCC 1.9160 / SL003B-26A1)</name>
    <dbReference type="NCBI Taxonomy" id="991905"/>
    <lineage>
        <taxon>Bacteria</taxon>
        <taxon>Pseudomonadati</taxon>
        <taxon>Pseudomonadota</taxon>
        <taxon>Alphaproteobacteria</taxon>
        <taxon>Rhodobacterales</taxon>
        <taxon>Paracoccaceae</taxon>
        <taxon>Polymorphum</taxon>
    </lineage>
</organism>